<dbReference type="Gene3D" id="3.30.390.10">
    <property type="entry name" value="Enolase-like, N-terminal domain"/>
    <property type="match status" value="1"/>
</dbReference>
<reference evidence="8 9" key="1">
    <citation type="submission" date="2020-10" db="EMBL/GenBank/DDBJ databases">
        <title>Identification of Nocardia species via Next-generation sequencing and recognition of intraspecies genetic diversity.</title>
        <authorList>
            <person name="Li P."/>
            <person name="Li P."/>
            <person name="Lu B."/>
        </authorList>
    </citation>
    <scope>NUCLEOTIDE SEQUENCE [LARGE SCALE GENOMIC DNA]</scope>
    <source>
        <strain evidence="8 9">BJ06-0143</strain>
    </source>
</reference>
<evidence type="ECO:0000256" key="1">
    <source>
        <dbReference type="ARBA" id="ARBA00008031"/>
    </source>
</evidence>
<comment type="cofactor">
    <cofactor evidence="6">
        <name>Mg(2+)</name>
        <dbReference type="ChEBI" id="CHEBI:18420"/>
    </cofactor>
    <text evidence="6">Binds 1 Mg(2+) ion per subunit.</text>
</comment>
<dbReference type="CDD" id="cd03319">
    <property type="entry name" value="L-Ala-DL-Glu_epimerase"/>
    <property type="match status" value="1"/>
</dbReference>
<evidence type="ECO:0000259" key="7">
    <source>
        <dbReference type="SMART" id="SM00922"/>
    </source>
</evidence>
<sequence length="332" mass="34252">MRISRATIAARDAVWVSLTHRRTQGWGEVVTSPRLGITLDSVDSALRRAAEWVATEADPQRLRGRLPELRAALPSALPVVAAVDAALHDCLAVRAGQSLYSYLGMPEWDRVPTAYTLGILPVDTAVSAARDLAAAGFTVLKLKLGSPDTAEDIARVRAVHDAVPGAALILDPNGAWDADTAVRVITELAGCHVVAVEQPVPAGHLDALEAVATAVSVPVIADEDAASVEDLVSLPAAVAGINIKLAECGGLHAAATMIGWARHTGVDVMLGCQASTSLGIAPAAHLSGAARWVDLDGHLLIADDPWRGLAGADGVLRRPAGAGVGVRRCGAA</sequence>
<evidence type="ECO:0000256" key="5">
    <source>
        <dbReference type="ARBA" id="ARBA00023235"/>
    </source>
</evidence>
<evidence type="ECO:0000313" key="9">
    <source>
        <dbReference type="Proteomes" id="UP000707731"/>
    </source>
</evidence>
<dbReference type="InterPro" id="IPR036849">
    <property type="entry name" value="Enolase-like_C_sf"/>
</dbReference>
<dbReference type="EC" id="5.1.1.-" evidence="6"/>
<evidence type="ECO:0000256" key="3">
    <source>
        <dbReference type="ARBA" id="ARBA00022723"/>
    </source>
</evidence>
<dbReference type="PROSITE" id="PS00909">
    <property type="entry name" value="MR_MLE_2"/>
    <property type="match status" value="1"/>
</dbReference>
<dbReference type="SFLD" id="SFLDS00001">
    <property type="entry name" value="Enolase"/>
    <property type="match status" value="1"/>
</dbReference>
<evidence type="ECO:0000256" key="6">
    <source>
        <dbReference type="RuleBase" id="RU366006"/>
    </source>
</evidence>
<keyword evidence="2" id="KW-0474">Menaquinone biosynthesis</keyword>
<dbReference type="InterPro" id="IPR029017">
    <property type="entry name" value="Enolase-like_N"/>
</dbReference>
<dbReference type="SUPFAM" id="SSF54826">
    <property type="entry name" value="Enolase N-terminal domain-like"/>
    <property type="match status" value="1"/>
</dbReference>
<dbReference type="Proteomes" id="UP000707731">
    <property type="component" value="Unassembled WGS sequence"/>
</dbReference>
<keyword evidence="5 6" id="KW-0413">Isomerase</keyword>
<dbReference type="InterPro" id="IPR029065">
    <property type="entry name" value="Enolase_C-like"/>
</dbReference>
<dbReference type="InterPro" id="IPR018110">
    <property type="entry name" value="Mandel_Rmase/mucon_lact_enz_CS"/>
</dbReference>
<dbReference type="Pfam" id="PF13378">
    <property type="entry name" value="MR_MLE_C"/>
    <property type="match status" value="1"/>
</dbReference>
<keyword evidence="9" id="KW-1185">Reference proteome</keyword>
<comment type="similarity">
    <text evidence="1 6">Belongs to the mandelate racemase/muconate lactonizing enzyme family.</text>
</comment>
<dbReference type="InterPro" id="IPR034603">
    <property type="entry name" value="Dipeptide_epimerase"/>
</dbReference>
<evidence type="ECO:0000256" key="4">
    <source>
        <dbReference type="ARBA" id="ARBA00022842"/>
    </source>
</evidence>
<feature type="domain" description="Mandelate racemase/muconate lactonizing enzyme C-terminal" evidence="7">
    <location>
        <begin position="122"/>
        <end position="218"/>
    </location>
</feature>
<gene>
    <name evidence="8" type="ORF">IU449_04290</name>
</gene>
<dbReference type="PANTHER" id="PTHR48073:SF2">
    <property type="entry name" value="O-SUCCINYLBENZOATE SYNTHASE"/>
    <property type="match status" value="1"/>
</dbReference>
<dbReference type="SUPFAM" id="SSF51604">
    <property type="entry name" value="Enolase C-terminal domain-like"/>
    <property type="match status" value="1"/>
</dbReference>
<dbReference type="SMART" id="SM00922">
    <property type="entry name" value="MR_MLE"/>
    <property type="match status" value="1"/>
</dbReference>
<comment type="caution">
    <text evidence="8">The sequence shown here is derived from an EMBL/GenBank/DDBJ whole genome shotgun (WGS) entry which is preliminary data.</text>
</comment>
<keyword evidence="4 6" id="KW-0460">Magnesium</keyword>
<name>A0ABS0D5M2_9NOCA</name>
<keyword evidence="3 6" id="KW-0479">Metal-binding</keyword>
<protein>
    <recommendedName>
        <fullName evidence="6">Dipeptide epimerase</fullName>
        <ecNumber evidence="6">5.1.1.-</ecNumber>
    </recommendedName>
</protein>
<evidence type="ECO:0000256" key="2">
    <source>
        <dbReference type="ARBA" id="ARBA00022428"/>
    </source>
</evidence>
<dbReference type="PANTHER" id="PTHR48073">
    <property type="entry name" value="O-SUCCINYLBENZOATE SYNTHASE-RELATED"/>
    <property type="match status" value="1"/>
</dbReference>
<proteinExistence type="inferred from homology"/>
<dbReference type="Gene3D" id="3.20.20.120">
    <property type="entry name" value="Enolase-like C-terminal domain"/>
    <property type="match status" value="1"/>
</dbReference>
<organism evidence="8 9">
    <name type="scientific">Nocardia higoensis</name>
    <dbReference type="NCBI Taxonomy" id="228599"/>
    <lineage>
        <taxon>Bacteria</taxon>
        <taxon>Bacillati</taxon>
        <taxon>Actinomycetota</taxon>
        <taxon>Actinomycetes</taxon>
        <taxon>Mycobacteriales</taxon>
        <taxon>Nocardiaceae</taxon>
        <taxon>Nocardia</taxon>
    </lineage>
</organism>
<accession>A0ABS0D5M2</accession>
<dbReference type="InterPro" id="IPR013342">
    <property type="entry name" value="Mandelate_racemase_C"/>
</dbReference>
<dbReference type="SFLD" id="SFLDG00180">
    <property type="entry name" value="muconate_cycloisomerase"/>
    <property type="match status" value="1"/>
</dbReference>
<dbReference type="EMBL" id="JADLQN010000001">
    <property type="protein sequence ID" value="MBF6353776.1"/>
    <property type="molecule type" value="Genomic_DNA"/>
</dbReference>
<evidence type="ECO:0000313" key="8">
    <source>
        <dbReference type="EMBL" id="MBF6353776.1"/>
    </source>
</evidence>